<evidence type="ECO:0000256" key="6">
    <source>
        <dbReference type="RuleBase" id="RU004466"/>
    </source>
</evidence>
<organism evidence="7 8">
    <name type="scientific">Fusibacter bizertensis</name>
    <dbReference type="NCBI Taxonomy" id="1488331"/>
    <lineage>
        <taxon>Bacteria</taxon>
        <taxon>Bacillati</taxon>
        <taxon>Bacillota</taxon>
        <taxon>Clostridia</taxon>
        <taxon>Eubacteriales</taxon>
        <taxon>Eubacteriales Family XII. Incertae Sedis</taxon>
        <taxon>Fusibacter</taxon>
    </lineage>
</organism>
<comment type="caution">
    <text evidence="7">The sequence shown here is derived from an EMBL/GenBank/DDBJ whole genome shotgun (WGS) entry which is preliminary data.</text>
</comment>
<sequence length="323" mass="36563">MENYMALTVQLNHVTPEIQQALQVELEKVRQTIQHFSKSKFSGIKEIVNDVIDLNGKMLRPTLTILSAHFGEYDSEKVVKLAASIEMLHMATLIHDDIIDDSKLRRNKESTQSKYGKDMAVYAGDYLLSKSLSMLNGKEYDADHMIKLAKAIELICESELLQFHSKFKYMTVKNYLRVVSGKTAALFAVSMYAGASESNCSEGLSKQLGKIGYELGVAFQIIDDILDYSDDQELVGKSTRNDLKKGYYTLPVIYAFQGESEKVLNHSEAELMKLVEKNNGIEKARVLARKYTKRAFKRIDSLPEGNYKEALESLAKALLDRKY</sequence>
<comment type="cofactor">
    <cofactor evidence="1">
        <name>Mg(2+)</name>
        <dbReference type="ChEBI" id="CHEBI:18420"/>
    </cofactor>
</comment>
<dbReference type="EMBL" id="JARYZI010000009">
    <property type="protein sequence ID" value="MDH8679142.1"/>
    <property type="molecule type" value="Genomic_DNA"/>
</dbReference>
<dbReference type="Pfam" id="PF00348">
    <property type="entry name" value="polyprenyl_synt"/>
    <property type="match status" value="1"/>
</dbReference>
<comment type="similarity">
    <text evidence="2 6">Belongs to the FPP/GGPP synthase family.</text>
</comment>
<dbReference type="RefSeq" id="WP_281095039.1">
    <property type="nucleotide sequence ID" value="NZ_JARYZI010000009.1"/>
</dbReference>
<dbReference type="PANTHER" id="PTHR12001">
    <property type="entry name" value="GERANYLGERANYL PYROPHOSPHATE SYNTHASE"/>
    <property type="match status" value="1"/>
</dbReference>
<dbReference type="Proteomes" id="UP001158045">
    <property type="component" value="Unassembled WGS sequence"/>
</dbReference>
<dbReference type="SUPFAM" id="SSF48576">
    <property type="entry name" value="Terpenoid synthases"/>
    <property type="match status" value="1"/>
</dbReference>
<dbReference type="Gene3D" id="1.10.600.10">
    <property type="entry name" value="Farnesyl Diphosphate Synthase"/>
    <property type="match status" value="1"/>
</dbReference>
<evidence type="ECO:0000313" key="8">
    <source>
        <dbReference type="Proteomes" id="UP001158045"/>
    </source>
</evidence>
<keyword evidence="4" id="KW-0479">Metal-binding</keyword>
<gene>
    <name evidence="7" type="ORF">QE109_13360</name>
</gene>
<keyword evidence="8" id="KW-1185">Reference proteome</keyword>
<protein>
    <submittedName>
        <fullName evidence="7">Polyprenyl synthetase family protein</fullName>
    </submittedName>
</protein>
<evidence type="ECO:0000313" key="7">
    <source>
        <dbReference type="EMBL" id="MDH8679142.1"/>
    </source>
</evidence>
<evidence type="ECO:0000256" key="5">
    <source>
        <dbReference type="ARBA" id="ARBA00022842"/>
    </source>
</evidence>
<evidence type="ECO:0000256" key="1">
    <source>
        <dbReference type="ARBA" id="ARBA00001946"/>
    </source>
</evidence>
<dbReference type="CDD" id="cd00685">
    <property type="entry name" value="Trans_IPPS_HT"/>
    <property type="match status" value="1"/>
</dbReference>
<dbReference type="InterPro" id="IPR000092">
    <property type="entry name" value="Polyprenyl_synt"/>
</dbReference>
<evidence type="ECO:0000256" key="4">
    <source>
        <dbReference type="ARBA" id="ARBA00022723"/>
    </source>
</evidence>
<name>A0ABT6NFH6_9FIRM</name>
<accession>A0ABT6NFH6</accession>
<dbReference type="InterPro" id="IPR008949">
    <property type="entry name" value="Isoprenoid_synthase_dom_sf"/>
</dbReference>
<reference evidence="7 8" key="1">
    <citation type="submission" date="2023-04" db="EMBL/GenBank/DDBJ databases">
        <title>Fusibacter bizertensis strain WBS, isolated from littoral bottom sediments of the Arctic seas - biochemical and genomic analysis.</title>
        <authorList>
            <person name="Brioukhanov A.L."/>
        </authorList>
    </citation>
    <scope>NUCLEOTIDE SEQUENCE [LARGE SCALE GENOMIC DNA]</scope>
    <source>
        <strain evidence="7 8">WBS</strain>
    </source>
</reference>
<dbReference type="SFLD" id="SFLDS00005">
    <property type="entry name" value="Isoprenoid_Synthase_Type_I"/>
    <property type="match status" value="1"/>
</dbReference>
<evidence type="ECO:0000256" key="3">
    <source>
        <dbReference type="ARBA" id="ARBA00022679"/>
    </source>
</evidence>
<keyword evidence="5" id="KW-0460">Magnesium</keyword>
<dbReference type="PROSITE" id="PS00444">
    <property type="entry name" value="POLYPRENYL_SYNTHASE_2"/>
    <property type="match status" value="1"/>
</dbReference>
<dbReference type="PANTHER" id="PTHR12001:SF69">
    <property type="entry name" value="ALL TRANS-POLYPRENYL-DIPHOSPHATE SYNTHASE PDSS1"/>
    <property type="match status" value="1"/>
</dbReference>
<proteinExistence type="inferred from homology"/>
<keyword evidence="3 6" id="KW-0808">Transferase</keyword>
<evidence type="ECO:0000256" key="2">
    <source>
        <dbReference type="ARBA" id="ARBA00006706"/>
    </source>
</evidence>
<dbReference type="InterPro" id="IPR033749">
    <property type="entry name" value="Polyprenyl_synt_CS"/>
</dbReference>